<dbReference type="AlphaFoldDB" id="Q8HXB3"/>
<reference evidence="2" key="2">
    <citation type="submission" date="2002-12" db="EMBL/GenBank/DDBJ databases">
        <authorList>
            <person name="Hashimoto K."/>
            <person name="Osada N."/>
            <person name="Hida M."/>
            <person name="Kusuda J."/>
            <person name="Sugano S."/>
        </authorList>
    </citation>
    <scope>NUCLEOTIDE SEQUENCE</scope>
    <source>
        <tissue evidence="2">Frontal lobe left</tissue>
    </source>
</reference>
<reference evidence="2" key="1">
    <citation type="journal article" date="2001" name="Gene">
        <title>Assignment of 118 novel cDNAs of cynomolgus monkey brain to human chromosomes.</title>
        <authorList>
            <person name="Osada N."/>
            <person name="Hida M."/>
            <person name="Kususda J."/>
            <person name="Tanuma R."/>
            <person name="Iseki K."/>
            <person name="Hirata M."/>
            <person name="Suto Y."/>
            <person name="Hirai M."/>
            <person name="Terao K."/>
            <person name="Suzuki Y."/>
            <person name="Sugano S."/>
            <person name="Hashimoto K."/>
        </authorList>
    </citation>
    <scope>NUCLEOTIDE SEQUENCE</scope>
    <source>
        <tissue evidence="2">Frontal lobe left</tissue>
    </source>
</reference>
<feature type="chain" id="PRO_5010847095" evidence="1">
    <location>
        <begin position="26"/>
        <end position="89"/>
    </location>
</feature>
<feature type="signal peptide" evidence="1">
    <location>
        <begin position="1"/>
        <end position="25"/>
    </location>
</feature>
<name>Q8HXB3_MACFA</name>
<accession>Q8HXB3</accession>
<dbReference type="EMBL" id="AB173098">
    <property type="protein sequence ID" value="BAE90160.1"/>
    <property type="molecule type" value="mRNA"/>
</dbReference>
<reference evidence="3" key="3">
    <citation type="journal article" date="2007" name="PLoS Biol.">
        <title>Rate of evolution in brain-expressed genes in humans and other primates.</title>
        <authorList>
            <person name="Wang H.-Y."/>
            <person name="Chien H.-C."/>
            <person name="Osada N."/>
            <person name="Hashimoto K."/>
            <person name="Sugano S."/>
            <person name="Gojobori T."/>
            <person name="Chou C.-K."/>
            <person name="Tsai S.-F."/>
            <person name="Wu C.-I."/>
            <person name="Shen C.-K.J."/>
        </authorList>
    </citation>
    <scope>NUCLEOTIDE SEQUENCE</scope>
</reference>
<protein>
    <submittedName>
        <fullName evidence="3">Macaca fascicularis brain cDNA, clone: QflA-21008</fullName>
    </submittedName>
</protein>
<evidence type="ECO:0000256" key="1">
    <source>
        <dbReference type="SAM" id="SignalP"/>
    </source>
</evidence>
<evidence type="ECO:0000313" key="2">
    <source>
        <dbReference type="EMBL" id="BAC41766.1"/>
    </source>
</evidence>
<organism evidence="2">
    <name type="scientific">Macaca fascicularis</name>
    <name type="common">Crab-eating macaque</name>
    <name type="synonym">Cynomolgus monkey</name>
    <dbReference type="NCBI Taxonomy" id="9541"/>
    <lineage>
        <taxon>Eukaryota</taxon>
        <taxon>Metazoa</taxon>
        <taxon>Chordata</taxon>
        <taxon>Craniata</taxon>
        <taxon>Vertebrata</taxon>
        <taxon>Euteleostomi</taxon>
        <taxon>Mammalia</taxon>
        <taxon>Eutheria</taxon>
        <taxon>Euarchontoglires</taxon>
        <taxon>Primates</taxon>
        <taxon>Haplorrhini</taxon>
        <taxon>Catarrhini</taxon>
        <taxon>Cercopithecidae</taxon>
        <taxon>Cercopithecinae</taxon>
        <taxon>Macaca</taxon>
    </lineage>
</organism>
<proteinExistence type="evidence at transcript level"/>
<sequence>MALSYNSKFYVVILLLALALKSTQHLSSPWAGPVPECPPDFITQATVLIVPQLGLAAELFPYLGPIQTGRTPCHQVDGLEFCTICHLLN</sequence>
<evidence type="ECO:0000313" key="3">
    <source>
        <dbReference type="EMBL" id="BAE90160.1"/>
    </source>
</evidence>
<dbReference type="EMBL" id="AB097541">
    <property type="protein sequence ID" value="BAC41766.1"/>
    <property type="molecule type" value="mRNA"/>
</dbReference>
<keyword evidence="1" id="KW-0732">Signal</keyword>